<proteinExistence type="predicted"/>
<dbReference type="EMBL" id="JANIAA010000002">
    <property type="protein sequence ID" value="MCQ8187856.1"/>
    <property type="molecule type" value="Genomic_DNA"/>
</dbReference>
<name>A0ABT1URV4_9ACTN</name>
<evidence type="ECO:0000313" key="2">
    <source>
        <dbReference type="Proteomes" id="UP001204746"/>
    </source>
</evidence>
<dbReference type="InterPro" id="IPR036182">
    <property type="entry name" value="PCuAC_sf"/>
</dbReference>
<protein>
    <submittedName>
        <fullName evidence="1">Copper chaperone PCu(A)C</fullName>
    </submittedName>
</protein>
<dbReference type="InterPro" id="IPR007410">
    <property type="entry name" value="LpqE-like"/>
</dbReference>
<gene>
    <name evidence="1" type="ORF">NP777_06245</name>
</gene>
<dbReference type="Proteomes" id="UP001204746">
    <property type="component" value="Unassembled WGS sequence"/>
</dbReference>
<dbReference type="Pfam" id="PF04314">
    <property type="entry name" value="PCuAC"/>
    <property type="match status" value="1"/>
</dbReference>
<comment type="caution">
    <text evidence="1">The sequence shown here is derived from an EMBL/GenBank/DDBJ whole genome shotgun (WGS) entry which is preliminary data.</text>
</comment>
<reference evidence="1 2" key="1">
    <citation type="submission" date="2022-07" db="EMBL/GenBank/DDBJ databases">
        <authorList>
            <person name="Phongsopitanun W."/>
            <person name="Tanasupawat S."/>
        </authorList>
    </citation>
    <scope>NUCLEOTIDE SEQUENCE [LARGE SCALE GENOMIC DNA]</scope>
    <source>
        <strain evidence="1 2">RCU-064</strain>
    </source>
</reference>
<dbReference type="Gene3D" id="2.60.40.1890">
    <property type="entry name" value="PCu(A)C copper chaperone"/>
    <property type="match status" value="1"/>
</dbReference>
<accession>A0ABT1URV4</accession>
<dbReference type="RefSeq" id="WP_256649026.1">
    <property type="nucleotide sequence ID" value="NZ_JANIAA010000002.1"/>
</dbReference>
<sequence length="175" mass="18880">MSSATEATDDRTTPRRRLMETMARGVRAALVPVGGCALALALLTGYTATGAAGEPTPRIQVSGGRIVQSTGQTAAVYFEIRNVGDTDDTLIFADSPELGVSMLREPGRKRPGTVRRPRAVTVRAHSTLRMSPEGVHVALLDPPMLRPGERVSFNLWFSVRGRVGAEAMRSHLNDR</sequence>
<organism evidence="1 2">
    <name type="scientific">Streptomyces rugosispiralis</name>
    <dbReference type="NCBI Taxonomy" id="2967341"/>
    <lineage>
        <taxon>Bacteria</taxon>
        <taxon>Bacillati</taxon>
        <taxon>Actinomycetota</taxon>
        <taxon>Actinomycetes</taxon>
        <taxon>Kitasatosporales</taxon>
        <taxon>Streptomycetaceae</taxon>
        <taxon>Streptomyces</taxon>
    </lineage>
</organism>
<dbReference type="SUPFAM" id="SSF110087">
    <property type="entry name" value="DR1885-like metal-binding protein"/>
    <property type="match status" value="1"/>
</dbReference>
<keyword evidence="2" id="KW-1185">Reference proteome</keyword>
<evidence type="ECO:0000313" key="1">
    <source>
        <dbReference type="EMBL" id="MCQ8187856.1"/>
    </source>
</evidence>